<protein>
    <submittedName>
        <fullName evidence="1">Uncharacterized protein</fullName>
    </submittedName>
</protein>
<dbReference type="EMBL" id="CAUOFW020008514">
    <property type="protein sequence ID" value="CAK9183135.1"/>
    <property type="molecule type" value="Genomic_DNA"/>
</dbReference>
<evidence type="ECO:0000313" key="2">
    <source>
        <dbReference type="Proteomes" id="UP001642360"/>
    </source>
</evidence>
<evidence type="ECO:0000313" key="1">
    <source>
        <dbReference type="EMBL" id="CAK9183135.1"/>
    </source>
</evidence>
<keyword evidence="2" id="KW-1185">Reference proteome</keyword>
<gene>
    <name evidence="1" type="ORF">ILEXP_LOCUS53374</name>
</gene>
<name>A0ABC8UQ39_9AQUA</name>
<dbReference type="AlphaFoldDB" id="A0ABC8UQ39"/>
<organism evidence="1 2">
    <name type="scientific">Ilex paraguariensis</name>
    <name type="common">yerba mate</name>
    <dbReference type="NCBI Taxonomy" id="185542"/>
    <lineage>
        <taxon>Eukaryota</taxon>
        <taxon>Viridiplantae</taxon>
        <taxon>Streptophyta</taxon>
        <taxon>Embryophyta</taxon>
        <taxon>Tracheophyta</taxon>
        <taxon>Spermatophyta</taxon>
        <taxon>Magnoliopsida</taxon>
        <taxon>eudicotyledons</taxon>
        <taxon>Gunneridae</taxon>
        <taxon>Pentapetalae</taxon>
        <taxon>asterids</taxon>
        <taxon>campanulids</taxon>
        <taxon>Aquifoliales</taxon>
        <taxon>Aquifoliaceae</taxon>
        <taxon>Ilex</taxon>
    </lineage>
</organism>
<accession>A0ABC8UQ39</accession>
<comment type="caution">
    <text evidence="1">The sequence shown here is derived from an EMBL/GenBank/DDBJ whole genome shotgun (WGS) entry which is preliminary data.</text>
</comment>
<proteinExistence type="predicted"/>
<dbReference type="Proteomes" id="UP001642360">
    <property type="component" value="Unassembled WGS sequence"/>
</dbReference>
<sequence>MHSVHGGPQVEAILRLFGKGHDAFSHSQFLNIIYSSSKSREYTFVAPAGVGHFDQMLLHEDDTALLKARVYGRQRETTWCRR</sequence>
<reference evidence="1 2" key="1">
    <citation type="submission" date="2024-02" db="EMBL/GenBank/DDBJ databases">
        <authorList>
            <person name="Vignale AGUSTIN F."/>
            <person name="Sosa J E."/>
            <person name="Modenutti C."/>
        </authorList>
    </citation>
    <scope>NUCLEOTIDE SEQUENCE [LARGE SCALE GENOMIC DNA]</scope>
</reference>